<dbReference type="InterPro" id="IPR038118">
    <property type="entry name" value="BOFC_N_sf"/>
</dbReference>
<evidence type="ECO:0008006" key="5">
    <source>
        <dbReference type="Google" id="ProtNLM"/>
    </source>
</evidence>
<dbReference type="RefSeq" id="WP_248736501.1">
    <property type="nucleotide sequence ID" value="NZ_CALBWS010000025.1"/>
</dbReference>
<protein>
    <recommendedName>
        <fullName evidence="5">Forespore regulator of the sigma-K checkpoint, BofC</fullName>
    </recommendedName>
</protein>
<evidence type="ECO:0000259" key="2">
    <source>
        <dbReference type="Pfam" id="PF08977"/>
    </source>
</evidence>
<evidence type="ECO:0000259" key="1">
    <source>
        <dbReference type="Pfam" id="PF08955"/>
    </source>
</evidence>
<feature type="domain" description="Bypass-of-forespore C N-terminal" evidence="2">
    <location>
        <begin position="55"/>
        <end position="105"/>
    </location>
</feature>
<dbReference type="InterPro" id="IPR015050">
    <property type="entry name" value="BofC_C"/>
</dbReference>
<dbReference type="InterPro" id="IPR015071">
    <property type="entry name" value="BOFC_N"/>
</dbReference>
<reference evidence="3" key="1">
    <citation type="submission" date="2022-04" db="EMBL/GenBank/DDBJ databases">
        <authorList>
            <person name="Criscuolo A."/>
        </authorList>
    </citation>
    <scope>NUCLEOTIDE SEQUENCE</scope>
    <source>
        <strain evidence="3">CIP111895</strain>
    </source>
</reference>
<gene>
    <name evidence="3" type="ORF">BACCIP111895_03424</name>
</gene>
<dbReference type="EMBL" id="CALBWS010000025">
    <property type="protein sequence ID" value="CAH2716240.1"/>
    <property type="molecule type" value="Genomic_DNA"/>
</dbReference>
<organism evidence="3 4">
    <name type="scientific">Neobacillus rhizosphaerae</name>
    <dbReference type="NCBI Taxonomy" id="2880965"/>
    <lineage>
        <taxon>Bacteria</taxon>
        <taxon>Bacillati</taxon>
        <taxon>Bacillota</taxon>
        <taxon>Bacilli</taxon>
        <taxon>Bacillales</taxon>
        <taxon>Bacillaceae</taxon>
        <taxon>Neobacillus</taxon>
    </lineage>
</organism>
<accession>A0ABN8KUT2</accession>
<dbReference type="Gene3D" id="3.10.20.420">
    <property type="entry name" value="Bypass-of-forespore C, N-terminal domain"/>
    <property type="match status" value="1"/>
</dbReference>
<sequence length="186" mass="21574">MRKYWIALFRLCMPVFAVILFMFSFGASFVLITGSVTAAQLDSRQTQQKPKPLNITVILERVYLDGEISQEVIHETCWLMENFWAKYDQWQLTDSDESTFVFRKQVDDISPLLKANGFFGITDAGVLTIFNGRPGQSRIIQSFFQIDIKKLESKKQEELTQGIPIKTKDHYVEVLETFKPYSIKKE</sequence>
<dbReference type="Pfam" id="PF08977">
    <property type="entry name" value="BOFC_N"/>
    <property type="match status" value="1"/>
</dbReference>
<dbReference type="Proteomes" id="UP000838308">
    <property type="component" value="Unassembled WGS sequence"/>
</dbReference>
<keyword evidence="4" id="KW-1185">Reference proteome</keyword>
<evidence type="ECO:0000313" key="3">
    <source>
        <dbReference type="EMBL" id="CAH2716240.1"/>
    </source>
</evidence>
<dbReference type="InterPro" id="IPR038117">
    <property type="entry name" value="BofC_C_sf"/>
</dbReference>
<comment type="caution">
    <text evidence="3">The sequence shown here is derived from an EMBL/GenBank/DDBJ whole genome shotgun (WGS) entry which is preliminary data.</text>
</comment>
<dbReference type="Pfam" id="PF08955">
    <property type="entry name" value="BofC_C"/>
    <property type="match status" value="1"/>
</dbReference>
<name>A0ABN8KUT2_9BACI</name>
<dbReference type="Gene3D" id="3.30.70.1740">
    <property type="entry name" value="Bypass-of-forespore C, C-terminal domain"/>
    <property type="match status" value="1"/>
</dbReference>
<evidence type="ECO:0000313" key="4">
    <source>
        <dbReference type="Proteomes" id="UP000838308"/>
    </source>
</evidence>
<feature type="domain" description="Bypass of forespore C C-terminal" evidence="1">
    <location>
        <begin position="107"/>
        <end position="179"/>
    </location>
</feature>
<proteinExistence type="predicted"/>